<comment type="catalytic activity">
    <reaction evidence="12">
        <text>L-threonyl-[protein] + ATP = O-phospho-L-threonyl-[protein] + ADP + H(+)</text>
        <dbReference type="Rhea" id="RHEA:46608"/>
        <dbReference type="Rhea" id="RHEA-COMP:11060"/>
        <dbReference type="Rhea" id="RHEA-COMP:11605"/>
        <dbReference type="ChEBI" id="CHEBI:15378"/>
        <dbReference type="ChEBI" id="CHEBI:30013"/>
        <dbReference type="ChEBI" id="CHEBI:30616"/>
        <dbReference type="ChEBI" id="CHEBI:61977"/>
        <dbReference type="ChEBI" id="CHEBI:456216"/>
        <dbReference type="EC" id="2.7.11.1"/>
    </reaction>
</comment>
<organism evidence="18 19">
    <name type="scientific">Acacia crassicarpa</name>
    <name type="common">northern wattle</name>
    <dbReference type="NCBI Taxonomy" id="499986"/>
    <lineage>
        <taxon>Eukaryota</taxon>
        <taxon>Viridiplantae</taxon>
        <taxon>Streptophyta</taxon>
        <taxon>Embryophyta</taxon>
        <taxon>Tracheophyta</taxon>
        <taxon>Spermatophyta</taxon>
        <taxon>Magnoliopsida</taxon>
        <taxon>eudicotyledons</taxon>
        <taxon>Gunneridae</taxon>
        <taxon>Pentapetalae</taxon>
        <taxon>rosids</taxon>
        <taxon>fabids</taxon>
        <taxon>Fabales</taxon>
        <taxon>Fabaceae</taxon>
        <taxon>Caesalpinioideae</taxon>
        <taxon>mimosoid clade</taxon>
        <taxon>Acacieae</taxon>
        <taxon>Acacia</taxon>
    </lineage>
</organism>
<dbReference type="EMBL" id="JAWXYG010000013">
    <property type="protein sequence ID" value="KAK4255083.1"/>
    <property type="molecule type" value="Genomic_DNA"/>
</dbReference>
<keyword evidence="11 15" id="KW-0472">Membrane</keyword>
<evidence type="ECO:0000256" key="8">
    <source>
        <dbReference type="ARBA" id="ARBA00022777"/>
    </source>
</evidence>
<dbReference type="GO" id="GO:0005886">
    <property type="term" value="C:plasma membrane"/>
    <property type="evidence" value="ECO:0007669"/>
    <property type="project" value="UniProtKB-SubCell"/>
</dbReference>
<reference evidence="18" key="1">
    <citation type="submission" date="2023-10" db="EMBL/GenBank/DDBJ databases">
        <title>Chromosome-level genome of the transformable northern wattle, Acacia crassicarpa.</title>
        <authorList>
            <person name="Massaro I."/>
            <person name="Sinha N.R."/>
            <person name="Poethig S."/>
            <person name="Leichty A.R."/>
        </authorList>
    </citation>
    <scope>NUCLEOTIDE SEQUENCE</scope>
    <source>
        <strain evidence="18">Acra3RX</strain>
        <tissue evidence="18">Leaf</tissue>
    </source>
</reference>
<keyword evidence="8" id="KW-0418">Kinase</keyword>
<dbReference type="GO" id="GO:0005524">
    <property type="term" value="F:ATP binding"/>
    <property type="evidence" value="ECO:0007669"/>
    <property type="project" value="UniProtKB-UniRule"/>
</dbReference>
<feature type="chain" id="PRO_5042093092" description="non-specific serine/threonine protein kinase" evidence="16">
    <location>
        <begin position="25"/>
        <end position="467"/>
    </location>
</feature>
<dbReference type="Gene3D" id="1.10.510.10">
    <property type="entry name" value="Transferase(Phosphotransferase) domain 1"/>
    <property type="match status" value="1"/>
</dbReference>
<evidence type="ECO:0000256" key="14">
    <source>
        <dbReference type="PROSITE-ProRule" id="PRU10141"/>
    </source>
</evidence>
<name>A0AAE1MA62_9FABA</name>
<evidence type="ECO:0000256" key="12">
    <source>
        <dbReference type="ARBA" id="ARBA00047899"/>
    </source>
</evidence>
<evidence type="ECO:0000313" key="18">
    <source>
        <dbReference type="EMBL" id="KAK4255083.1"/>
    </source>
</evidence>
<evidence type="ECO:0000256" key="16">
    <source>
        <dbReference type="SAM" id="SignalP"/>
    </source>
</evidence>
<evidence type="ECO:0000313" key="19">
    <source>
        <dbReference type="Proteomes" id="UP001293593"/>
    </source>
</evidence>
<evidence type="ECO:0000256" key="13">
    <source>
        <dbReference type="ARBA" id="ARBA00048679"/>
    </source>
</evidence>
<dbReference type="SUPFAM" id="SSF56112">
    <property type="entry name" value="Protein kinase-like (PK-like)"/>
    <property type="match status" value="1"/>
</dbReference>
<feature type="binding site" evidence="14">
    <location>
        <position position="203"/>
    </location>
    <ligand>
        <name>ATP</name>
        <dbReference type="ChEBI" id="CHEBI:30616"/>
    </ligand>
</feature>
<dbReference type="Gene3D" id="3.30.200.20">
    <property type="entry name" value="Phosphorylase Kinase, domain 1"/>
    <property type="match status" value="1"/>
</dbReference>
<dbReference type="PROSITE" id="PS00107">
    <property type="entry name" value="PROTEIN_KINASE_ATP"/>
    <property type="match status" value="1"/>
</dbReference>
<dbReference type="EC" id="2.7.11.1" evidence="2"/>
<comment type="caution">
    <text evidence="18">The sequence shown here is derived from an EMBL/GenBank/DDBJ whole genome shotgun (WGS) entry which is preliminary data.</text>
</comment>
<protein>
    <recommendedName>
        <fullName evidence="2">non-specific serine/threonine protein kinase</fullName>
        <ecNumber evidence="2">2.7.11.1</ecNumber>
    </recommendedName>
</protein>
<keyword evidence="9 14" id="KW-0067">ATP-binding</keyword>
<keyword evidence="16" id="KW-0732">Signal</keyword>
<evidence type="ECO:0000256" key="9">
    <source>
        <dbReference type="ARBA" id="ARBA00022840"/>
    </source>
</evidence>
<evidence type="ECO:0000256" key="1">
    <source>
        <dbReference type="ARBA" id="ARBA00004162"/>
    </source>
</evidence>
<comment type="subcellular location">
    <subcellularLocation>
        <location evidence="1">Cell membrane</location>
        <topology evidence="1">Single-pass membrane protein</topology>
    </subcellularLocation>
</comment>
<evidence type="ECO:0000256" key="7">
    <source>
        <dbReference type="ARBA" id="ARBA00022741"/>
    </source>
</evidence>
<feature type="transmembrane region" description="Helical" evidence="15">
    <location>
        <begin position="103"/>
        <end position="127"/>
    </location>
</feature>
<sequence>MRLVCWQQLTLLIVIQLLYPNKSSHTLYAEALFTFKITLGSPQQISCTVAKYPCQRQSARPHFHELKDPGITGLEAKIDGRNEVPTLTPLQEAQVKRPGGTRVAAIVGGVVAALLVIVIVVIVYACLMRVKRFIRQTSDTASSFPSPAVELGIGSTSQDIRRFTIMELEHATRNFSESNLVGEGRFGLVYKGLLQDGSIVAIKRRRYALTHSFISKVMQIANIHHIHLVKLIGYCEDGYQQLLVHEYLPNGHVGNHLYDNEGLPIGRLDMKRRLSAALGASKGMEHLHSLVPPLVHTNLRTSNVLVDESFTAKVSDYGLCKLLTNSDHNAGSSSNTDCFHDPELNQSKDFSKKSDVYSFGVFLLELISGREVHNRSLLNSQENLVFQVKNSHGSLEDFVDTTLGGHEKQAAKKILKLAIMCLNKSITRPSMGQIVRELELIQREFSALHSYSSEEIGGVTLGSDLFK</sequence>
<evidence type="ECO:0000256" key="2">
    <source>
        <dbReference type="ARBA" id="ARBA00012513"/>
    </source>
</evidence>
<dbReference type="Proteomes" id="UP001293593">
    <property type="component" value="Unassembled WGS sequence"/>
</dbReference>
<evidence type="ECO:0000256" key="15">
    <source>
        <dbReference type="SAM" id="Phobius"/>
    </source>
</evidence>
<feature type="domain" description="Protein kinase" evidence="17">
    <location>
        <begin position="175"/>
        <end position="441"/>
    </location>
</feature>
<evidence type="ECO:0000256" key="5">
    <source>
        <dbReference type="ARBA" id="ARBA00022679"/>
    </source>
</evidence>
<keyword evidence="3" id="KW-1003">Cell membrane</keyword>
<keyword evidence="7 14" id="KW-0547">Nucleotide-binding</keyword>
<evidence type="ECO:0000256" key="11">
    <source>
        <dbReference type="ARBA" id="ARBA00023136"/>
    </source>
</evidence>
<keyword evidence="4" id="KW-0723">Serine/threonine-protein kinase</keyword>
<dbReference type="InterPro" id="IPR047117">
    <property type="entry name" value="PERK1-13-like"/>
</dbReference>
<evidence type="ECO:0000259" key="17">
    <source>
        <dbReference type="PROSITE" id="PS50011"/>
    </source>
</evidence>
<dbReference type="PROSITE" id="PS50011">
    <property type="entry name" value="PROTEIN_KINASE_DOM"/>
    <property type="match status" value="1"/>
</dbReference>
<evidence type="ECO:0000256" key="6">
    <source>
        <dbReference type="ARBA" id="ARBA00022692"/>
    </source>
</evidence>
<dbReference type="PANTHER" id="PTHR47982">
    <property type="entry name" value="PROLINE-RICH RECEPTOR-LIKE PROTEIN KINASE PERK4"/>
    <property type="match status" value="1"/>
</dbReference>
<dbReference type="InterPro" id="IPR017441">
    <property type="entry name" value="Protein_kinase_ATP_BS"/>
</dbReference>
<keyword evidence="5" id="KW-0808">Transferase</keyword>
<evidence type="ECO:0000256" key="10">
    <source>
        <dbReference type="ARBA" id="ARBA00022989"/>
    </source>
</evidence>
<dbReference type="PANTHER" id="PTHR47982:SF9">
    <property type="entry name" value="NON-SPECIFIC SERINE_THREONINE PROTEIN KINASE"/>
    <property type="match status" value="1"/>
</dbReference>
<dbReference type="InterPro" id="IPR011009">
    <property type="entry name" value="Kinase-like_dom_sf"/>
</dbReference>
<dbReference type="InterPro" id="IPR001245">
    <property type="entry name" value="Ser-Thr/Tyr_kinase_cat_dom"/>
</dbReference>
<keyword evidence="6 15" id="KW-0812">Transmembrane</keyword>
<accession>A0AAE1MA62</accession>
<dbReference type="AlphaFoldDB" id="A0AAE1MA62"/>
<keyword evidence="10 15" id="KW-1133">Transmembrane helix</keyword>
<dbReference type="Pfam" id="PF07714">
    <property type="entry name" value="PK_Tyr_Ser-Thr"/>
    <property type="match status" value="1"/>
</dbReference>
<evidence type="ECO:0000256" key="3">
    <source>
        <dbReference type="ARBA" id="ARBA00022475"/>
    </source>
</evidence>
<feature type="signal peptide" evidence="16">
    <location>
        <begin position="1"/>
        <end position="24"/>
    </location>
</feature>
<dbReference type="FunFam" id="3.30.200.20:FF:000415">
    <property type="entry name" value="receptor-like serine/threonine-protein kinase NCRK"/>
    <property type="match status" value="1"/>
</dbReference>
<dbReference type="InterPro" id="IPR000719">
    <property type="entry name" value="Prot_kinase_dom"/>
</dbReference>
<keyword evidence="19" id="KW-1185">Reference proteome</keyword>
<dbReference type="GO" id="GO:0004674">
    <property type="term" value="F:protein serine/threonine kinase activity"/>
    <property type="evidence" value="ECO:0007669"/>
    <property type="project" value="UniProtKB-KW"/>
</dbReference>
<comment type="catalytic activity">
    <reaction evidence="13">
        <text>L-seryl-[protein] + ATP = O-phospho-L-seryl-[protein] + ADP + H(+)</text>
        <dbReference type="Rhea" id="RHEA:17989"/>
        <dbReference type="Rhea" id="RHEA-COMP:9863"/>
        <dbReference type="Rhea" id="RHEA-COMP:11604"/>
        <dbReference type="ChEBI" id="CHEBI:15378"/>
        <dbReference type="ChEBI" id="CHEBI:29999"/>
        <dbReference type="ChEBI" id="CHEBI:30616"/>
        <dbReference type="ChEBI" id="CHEBI:83421"/>
        <dbReference type="ChEBI" id="CHEBI:456216"/>
        <dbReference type="EC" id="2.7.11.1"/>
    </reaction>
</comment>
<gene>
    <name evidence="18" type="ORF">QN277_008128</name>
</gene>
<proteinExistence type="predicted"/>
<evidence type="ECO:0000256" key="4">
    <source>
        <dbReference type="ARBA" id="ARBA00022527"/>
    </source>
</evidence>